<keyword evidence="3" id="KW-0808">Transferase</keyword>
<dbReference type="PANTHER" id="PTHR42832:SF1">
    <property type="entry name" value="GLUTAMATE-PYRUVATE AMINOTRANSFERASE ALAC"/>
    <property type="match status" value="1"/>
</dbReference>
<dbReference type="Gene3D" id="3.90.1150.10">
    <property type="entry name" value="Aspartate Aminotransferase, domain 1"/>
    <property type="match status" value="1"/>
</dbReference>
<evidence type="ECO:0000256" key="2">
    <source>
        <dbReference type="ARBA" id="ARBA00022576"/>
    </source>
</evidence>
<proteinExistence type="predicted"/>
<feature type="domain" description="Aminotransferase class I/classII large" evidence="4">
    <location>
        <begin position="4"/>
        <end position="208"/>
    </location>
</feature>
<dbReference type="EMBL" id="CAFBRD010000011">
    <property type="protein sequence ID" value="CAB5074760.1"/>
    <property type="molecule type" value="Genomic_DNA"/>
</dbReference>
<evidence type="ECO:0000259" key="4">
    <source>
        <dbReference type="Pfam" id="PF00155"/>
    </source>
</evidence>
<dbReference type="InterPro" id="IPR015422">
    <property type="entry name" value="PyrdxlP-dep_Trfase_small"/>
</dbReference>
<dbReference type="PROSITE" id="PS00105">
    <property type="entry name" value="AA_TRANSFER_CLASS_1"/>
    <property type="match status" value="1"/>
</dbReference>
<keyword evidence="2" id="KW-0032">Aminotransferase</keyword>
<evidence type="ECO:0000256" key="3">
    <source>
        <dbReference type="ARBA" id="ARBA00022679"/>
    </source>
</evidence>
<evidence type="ECO:0000313" key="5">
    <source>
        <dbReference type="EMBL" id="CAB5074760.1"/>
    </source>
</evidence>
<sequence>MSFPHNPTTTCVDLDFMQKVVDFAREHDVVVVHDNAYADIGFDGYRPPSILQAEGAKEVAVELYSMTKSFSMAGWRVAFMLGRADVVAALAKFKSYLDYGTFQPIQIAATVTLNEAADFPTEVNAIYQKRRDQLCDGLKRIGWDIEPPKGTMFVWAPIPEQYSDMKSIEFASFLVKEANVAVSPGVGFGRGGEGFVRFALIENEQRTQQAVRNLRGALTRLES</sequence>
<gene>
    <name evidence="5" type="ORF">UFOPK4371_00371</name>
</gene>
<dbReference type="InterPro" id="IPR015424">
    <property type="entry name" value="PyrdxlP-dep_Trfase"/>
</dbReference>
<dbReference type="InterPro" id="IPR004838">
    <property type="entry name" value="NHTrfase_class1_PyrdxlP-BS"/>
</dbReference>
<comment type="cofactor">
    <cofactor evidence="1">
        <name>pyridoxal 5'-phosphate</name>
        <dbReference type="ChEBI" id="CHEBI:597326"/>
    </cofactor>
</comment>
<evidence type="ECO:0000256" key="1">
    <source>
        <dbReference type="ARBA" id="ARBA00001933"/>
    </source>
</evidence>
<organism evidence="5">
    <name type="scientific">freshwater metagenome</name>
    <dbReference type="NCBI Taxonomy" id="449393"/>
    <lineage>
        <taxon>unclassified sequences</taxon>
        <taxon>metagenomes</taxon>
        <taxon>ecological metagenomes</taxon>
    </lineage>
</organism>
<dbReference type="PANTHER" id="PTHR42832">
    <property type="entry name" value="AMINO ACID AMINOTRANSFERASE"/>
    <property type="match status" value="1"/>
</dbReference>
<protein>
    <submittedName>
        <fullName evidence="5">Unannotated protein</fullName>
    </submittedName>
</protein>
<dbReference type="Gene3D" id="3.40.640.10">
    <property type="entry name" value="Type I PLP-dependent aspartate aminotransferase-like (Major domain)"/>
    <property type="match status" value="1"/>
</dbReference>
<dbReference type="Pfam" id="PF00155">
    <property type="entry name" value="Aminotran_1_2"/>
    <property type="match status" value="1"/>
</dbReference>
<accession>A0A6J7V8L5</accession>
<name>A0A6J7V8L5_9ZZZZ</name>
<dbReference type="GO" id="GO:0030170">
    <property type="term" value="F:pyridoxal phosphate binding"/>
    <property type="evidence" value="ECO:0007669"/>
    <property type="project" value="InterPro"/>
</dbReference>
<dbReference type="AlphaFoldDB" id="A0A6J7V8L5"/>
<dbReference type="InterPro" id="IPR015421">
    <property type="entry name" value="PyrdxlP-dep_Trfase_major"/>
</dbReference>
<reference evidence="5" key="1">
    <citation type="submission" date="2020-05" db="EMBL/GenBank/DDBJ databases">
        <authorList>
            <person name="Chiriac C."/>
            <person name="Salcher M."/>
            <person name="Ghai R."/>
            <person name="Kavagutti S V."/>
        </authorList>
    </citation>
    <scope>NUCLEOTIDE SEQUENCE</scope>
</reference>
<dbReference type="SUPFAM" id="SSF53383">
    <property type="entry name" value="PLP-dependent transferases"/>
    <property type="match status" value="1"/>
</dbReference>
<dbReference type="GO" id="GO:0008483">
    <property type="term" value="F:transaminase activity"/>
    <property type="evidence" value="ECO:0007669"/>
    <property type="project" value="UniProtKB-KW"/>
</dbReference>
<dbReference type="InterPro" id="IPR004839">
    <property type="entry name" value="Aminotransferase_I/II_large"/>
</dbReference>
<dbReference type="CDD" id="cd00609">
    <property type="entry name" value="AAT_like"/>
    <property type="match status" value="1"/>
</dbReference>
<dbReference type="InterPro" id="IPR050881">
    <property type="entry name" value="LL-DAP_aminotransferase"/>
</dbReference>